<organism evidence="4 5">
    <name type="scientific">Aeromonas veronii</name>
    <dbReference type="NCBI Taxonomy" id="654"/>
    <lineage>
        <taxon>Bacteria</taxon>
        <taxon>Pseudomonadati</taxon>
        <taxon>Pseudomonadota</taxon>
        <taxon>Gammaproteobacteria</taxon>
        <taxon>Aeromonadales</taxon>
        <taxon>Aeromonadaceae</taxon>
        <taxon>Aeromonas</taxon>
    </lineage>
</organism>
<evidence type="ECO:0000313" key="4">
    <source>
        <dbReference type="EMBL" id="PTH79109.1"/>
    </source>
</evidence>
<evidence type="ECO:0000259" key="3">
    <source>
        <dbReference type="Pfam" id="PF08719"/>
    </source>
</evidence>
<evidence type="ECO:0000313" key="5">
    <source>
        <dbReference type="Proteomes" id="UP000241986"/>
    </source>
</evidence>
<comment type="catalytic activity">
    <reaction evidence="1">
        <text>5-amino-6-(5-phospho-D-ribosylamino)uracil + H2O = 5,6-diaminouracil + D-ribose 5-phosphate</text>
        <dbReference type="Rhea" id="RHEA:55020"/>
        <dbReference type="ChEBI" id="CHEBI:15377"/>
        <dbReference type="ChEBI" id="CHEBI:46252"/>
        <dbReference type="ChEBI" id="CHEBI:58453"/>
        <dbReference type="ChEBI" id="CHEBI:78346"/>
    </reaction>
</comment>
<sequence>MITKIGNSIVFYGAGEVFSCTHSQPFRWREMLFSDPMTALAWAKASFIGDRQVAQQALQNSRAAKAKLIYCSVVAPCAEMAEEHFARWERALEAVTFDILLSKFSQHQELRRKIVSCDGLNFIYADKTDSVLGAGRSIEDMLNGVEFSGQNIYGLALDRVASTLGKSESDFLFSGGKLPIAFKYVMSAMRA</sequence>
<dbReference type="Gene3D" id="1.10.357.40">
    <property type="entry name" value="YbiA-like"/>
    <property type="match status" value="1"/>
</dbReference>
<comment type="catalytic activity">
    <reaction evidence="2">
        <text>2,5-diamino-6-hydroxy-4-(5-phosphoribosylamino)-pyrimidine + H2O = 2,5,6-triamino-4-hydroxypyrimidine + D-ribose 5-phosphate</text>
        <dbReference type="Rhea" id="RHEA:23436"/>
        <dbReference type="ChEBI" id="CHEBI:15377"/>
        <dbReference type="ChEBI" id="CHEBI:58614"/>
        <dbReference type="ChEBI" id="CHEBI:78346"/>
        <dbReference type="ChEBI" id="CHEBI:137796"/>
    </reaction>
</comment>
<evidence type="ECO:0000256" key="2">
    <source>
        <dbReference type="ARBA" id="ARBA00000751"/>
    </source>
</evidence>
<dbReference type="InterPro" id="IPR037238">
    <property type="entry name" value="YbiA-like_sf"/>
</dbReference>
<proteinExistence type="predicted"/>
<dbReference type="RefSeq" id="WP_107684734.1">
    <property type="nucleotide sequence ID" value="NZ_PZKL01000045.1"/>
</dbReference>
<protein>
    <recommendedName>
        <fullName evidence="3">NADAR domain-containing protein</fullName>
    </recommendedName>
</protein>
<gene>
    <name evidence="4" type="ORF">DAA48_21970</name>
</gene>
<dbReference type="CDD" id="cd15457">
    <property type="entry name" value="NADAR"/>
    <property type="match status" value="1"/>
</dbReference>
<comment type="caution">
    <text evidence="4">The sequence shown here is derived from an EMBL/GenBank/DDBJ whole genome shotgun (WGS) entry which is preliminary data.</text>
</comment>
<reference evidence="4 5" key="1">
    <citation type="submission" date="2018-03" db="EMBL/GenBank/DDBJ databases">
        <title>Aeromonas veronii whole genome sequencing and analysis.</title>
        <authorList>
            <person name="Xie H."/>
            <person name="Liu T."/>
            <person name="Wang K."/>
        </authorList>
    </citation>
    <scope>NUCLEOTIDE SEQUENCE [LARGE SCALE GENOMIC DNA]</scope>
    <source>
        <strain evidence="4 5">XH.VA.1</strain>
    </source>
</reference>
<feature type="domain" description="NADAR" evidence="3">
    <location>
        <begin position="25"/>
        <end position="164"/>
    </location>
</feature>
<evidence type="ECO:0000256" key="1">
    <source>
        <dbReference type="ARBA" id="ARBA00000022"/>
    </source>
</evidence>
<name>A0A2T4MWZ7_AERVE</name>
<dbReference type="InterPro" id="IPR012816">
    <property type="entry name" value="NADAR"/>
</dbReference>
<dbReference type="EMBL" id="PZKL01000045">
    <property type="protein sequence ID" value="PTH79109.1"/>
    <property type="molecule type" value="Genomic_DNA"/>
</dbReference>
<dbReference type="Pfam" id="PF08719">
    <property type="entry name" value="NADAR"/>
    <property type="match status" value="1"/>
</dbReference>
<dbReference type="AlphaFoldDB" id="A0A2T4MWZ7"/>
<dbReference type="Proteomes" id="UP000241986">
    <property type="component" value="Unassembled WGS sequence"/>
</dbReference>
<accession>A0A2T4MWZ7</accession>
<dbReference type="SUPFAM" id="SSF143990">
    <property type="entry name" value="YbiA-like"/>
    <property type="match status" value="1"/>
</dbReference>